<dbReference type="AlphaFoldDB" id="A0A415E6I2"/>
<gene>
    <name evidence="3" type="ORF">DW099_02140</name>
</gene>
<feature type="signal peptide" evidence="2">
    <location>
        <begin position="1"/>
        <end position="32"/>
    </location>
</feature>
<organism evidence="3 4">
    <name type="scientific">Emergencia timonensis</name>
    <dbReference type="NCBI Taxonomy" id="1776384"/>
    <lineage>
        <taxon>Bacteria</taxon>
        <taxon>Bacillati</taxon>
        <taxon>Bacillota</taxon>
        <taxon>Clostridia</taxon>
        <taxon>Peptostreptococcales</taxon>
        <taxon>Anaerovoracaceae</taxon>
        <taxon>Emergencia</taxon>
    </lineage>
</organism>
<reference evidence="3 4" key="1">
    <citation type="submission" date="2018-08" db="EMBL/GenBank/DDBJ databases">
        <title>A genome reference for cultivated species of the human gut microbiota.</title>
        <authorList>
            <person name="Zou Y."/>
            <person name="Xue W."/>
            <person name="Luo G."/>
        </authorList>
    </citation>
    <scope>NUCLEOTIDE SEQUENCE [LARGE SCALE GENOMIC DNA]</scope>
    <source>
        <strain evidence="3 4">AM07-24</strain>
    </source>
</reference>
<comment type="caution">
    <text evidence="3">The sequence shown here is derived from an EMBL/GenBank/DDBJ whole genome shotgun (WGS) entry which is preliminary data.</text>
</comment>
<dbReference type="Pfam" id="PF18889">
    <property type="entry name" value="Beta_helix_3"/>
    <property type="match status" value="2"/>
</dbReference>
<dbReference type="InterPro" id="IPR013783">
    <property type="entry name" value="Ig-like_fold"/>
</dbReference>
<sequence>MNRRYINMKKKLFTLFLALCMVLTLMPVSVLADTSGGDGQNKPTEIWVNGVNILTDEDKTLTCGDGTAVYEESSNTLTLNAAKITAREGREGAGIYATGDLNIVLSGKNLIDSTVVSEGSEVVSVGIKADGALHISGSGSLNIDTEFLAITSAGDMTISGGAITAASEERNVFWANGGTIAISGGDITAVSSNNYPALWADTDMTISSGKVNATSTGSNGMGAGGSLSISGTANVTAEGPYPGLFATGDISISGGKVNATGTNDSGIFTNGALSISGTADVTATGGLYCGLQAVGAITISGGEVNAISSQDSAIYTPVSITVTGSPKITAEGSLRALQTADLDISGGTIEAASANDSAITAKTRLSITGNAQVIARGKVCALLTEDEMILSAKNIKAYSDTNYAVSNVGTGKDITIGGKLTAESEKVYAIRSYGNIITDSNADISATGGWGGIQADGDITITGSKIEAVGKDDDGIYSTGVISIDGGSVRAKGGSGYAAIRAKSVQAADEAAEAKILLSGNLVEKNGGKIAFIDWFDSANESKSFTTFIGKNDTVLETSMSNALNEVWLSAPVPVTPVTPLPSPEEDVVNDPSDKTTTADTKPTVTDGKAEVRVDQSLADKIIGKAAANGSKEIVIDAVTSKGDTTGAEVQLPSKIMEDIVKKTEADLTIKTDAGTLTFDQKAAEAIAASVTGENITISADLTEKEGQIYLELKVVDGEKTIGSFGGGKVTVTVRLSEELKDKDVVCVYIDEDGRYHRMEGKKNDDGTFTFTTGHFSTFAIMTAEEAEKVIAEQTAARIKAGVKATTIKASSTAGKGWIRIKWKRSKGFKVDYYQVFRSTKKNSGYGTKPFYTTKTGTQTTYKNTKAVKKGTRYYYKVRGVRILDGKNVYTKWSNKAYRIAR</sequence>
<accession>A0A415E6I2</accession>
<feature type="compositionally biased region" description="Low complexity" evidence="1">
    <location>
        <begin position="595"/>
        <end position="606"/>
    </location>
</feature>
<dbReference type="Gene3D" id="2.60.40.10">
    <property type="entry name" value="Immunoglobulins"/>
    <property type="match status" value="1"/>
</dbReference>
<dbReference type="OrthoDB" id="7820733at2"/>
<proteinExistence type="predicted"/>
<evidence type="ECO:0000313" key="3">
    <source>
        <dbReference type="EMBL" id="RHJ89397.1"/>
    </source>
</evidence>
<dbReference type="STRING" id="1776384.GCA_900086585_02710"/>
<dbReference type="Proteomes" id="UP000284841">
    <property type="component" value="Unassembled WGS sequence"/>
</dbReference>
<feature type="chain" id="PRO_5019167342" evidence="2">
    <location>
        <begin position="33"/>
        <end position="902"/>
    </location>
</feature>
<name>A0A415E6I2_9FIRM</name>
<evidence type="ECO:0000313" key="4">
    <source>
        <dbReference type="Proteomes" id="UP000284841"/>
    </source>
</evidence>
<evidence type="ECO:0000256" key="2">
    <source>
        <dbReference type="SAM" id="SignalP"/>
    </source>
</evidence>
<dbReference type="EMBL" id="QRMS01000001">
    <property type="protein sequence ID" value="RHJ89397.1"/>
    <property type="molecule type" value="Genomic_DNA"/>
</dbReference>
<keyword evidence="2" id="KW-0732">Signal</keyword>
<evidence type="ECO:0000256" key="1">
    <source>
        <dbReference type="SAM" id="MobiDB-lite"/>
    </source>
</evidence>
<feature type="region of interest" description="Disordered" evidence="1">
    <location>
        <begin position="579"/>
        <end position="606"/>
    </location>
</feature>
<protein>
    <submittedName>
        <fullName evidence="3">Carbohydrate-binding domain-containing protein</fullName>
    </submittedName>
</protein>
<keyword evidence="4" id="KW-1185">Reference proteome</keyword>